<dbReference type="RefSeq" id="WP_005369475.1">
    <property type="nucleotide sequence ID" value="NZ_CM001475.1"/>
</dbReference>
<reference evidence="1 2" key="1">
    <citation type="journal article" date="2013" name="Genome Announc.">
        <title>Genome Sequence of the Obligate Gammaproteobacterial Methanotroph Methylomicrobium album Strain BG8.</title>
        <authorList>
            <person name="Kits K.D."/>
            <person name="Kalyuzhnaya M.G."/>
            <person name="Klotz M.G."/>
            <person name="Jetten M.S."/>
            <person name="Op den Camp H.J."/>
            <person name="Vuilleumier S."/>
            <person name="Bringel F."/>
            <person name="Dispirito A.A."/>
            <person name="Murrell J.C."/>
            <person name="Bruce D."/>
            <person name="Cheng J.F."/>
            <person name="Copeland A."/>
            <person name="Goodwin L."/>
            <person name="Hauser L."/>
            <person name="Lajus A."/>
            <person name="Land M.L."/>
            <person name="Lapidus A."/>
            <person name="Lucas S."/>
            <person name="Medigue C."/>
            <person name="Pitluck S."/>
            <person name="Woyke T."/>
            <person name="Zeytun A."/>
            <person name="Stein L.Y."/>
        </authorList>
    </citation>
    <scope>NUCLEOTIDE SEQUENCE [LARGE SCALE GENOMIC DNA]</scope>
    <source>
        <strain evidence="1 2">BG8</strain>
    </source>
</reference>
<sequence length="164" mass="19096">MKNEQANMNPSALSEEDVLGWIEAKVDQLYAEAKVLVDDYWRRLKAEQNRHAGSEKARIGVRIRRRETCLSFSIEWFRMAMIRQQGQTKPIAHYLKKGPGYHYPMGRLLQGEPEWEAVLIEELETEFADIRKQIDLLGKIRDAVQGYRKATRSGFDMPTDKILD</sequence>
<gene>
    <name evidence="1" type="ORF">Metal_0598</name>
</gene>
<dbReference type="AlphaFoldDB" id="H8GP21"/>
<name>H8GP21_METAL</name>
<evidence type="ECO:0000313" key="1">
    <source>
        <dbReference type="EMBL" id="EIC28443.1"/>
    </source>
</evidence>
<organism evidence="1 2">
    <name type="scientific">Methylomicrobium album BG8</name>
    <dbReference type="NCBI Taxonomy" id="686340"/>
    <lineage>
        <taxon>Bacteria</taxon>
        <taxon>Pseudomonadati</taxon>
        <taxon>Pseudomonadota</taxon>
        <taxon>Gammaproteobacteria</taxon>
        <taxon>Methylococcales</taxon>
        <taxon>Methylococcaceae</taxon>
        <taxon>Methylomicrobium</taxon>
    </lineage>
</organism>
<accession>H8GP21</accession>
<dbReference type="eggNOG" id="ENOG5033KS4">
    <property type="taxonomic scope" value="Bacteria"/>
</dbReference>
<evidence type="ECO:0000313" key="2">
    <source>
        <dbReference type="Proteomes" id="UP000005090"/>
    </source>
</evidence>
<dbReference type="Proteomes" id="UP000005090">
    <property type="component" value="Chromosome"/>
</dbReference>
<keyword evidence="2" id="KW-1185">Reference proteome</keyword>
<dbReference type="HOGENOM" id="CLU_1617080_0_0_6"/>
<proteinExistence type="predicted"/>
<dbReference type="InterPro" id="IPR045809">
    <property type="entry name" value="MobI"/>
</dbReference>
<dbReference type="EMBL" id="CM001475">
    <property type="protein sequence ID" value="EIC28443.1"/>
    <property type="molecule type" value="Genomic_DNA"/>
</dbReference>
<dbReference type="Pfam" id="PF19456">
    <property type="entry name" value="MobI"/>
    <property type="match status" value="1"/>
</dbReference>
<protein>
    <submittedName>
        <fullName evidence="1">Uncharacterized protein</fullName>
    </submittedName>
</protein>